<dbReference type="AlphaFoldDB" id="A0A239KYU8"/>
<dbReference type="InterPro" id="IPR039420">
    <property type="entry name" value="WalR-like"/>
</dbReference>
<dbReference type="InterPro" id="IPR001789">
    <property type="entry name" value="Sig_transdc_resp-reg_receiver"/>
</dbReference>
<dbReference type="SMART" id="SM00421">
    <property type="entry name" value="HTH_LUXR"/>
    <property type="match status" value="1"/>
</dbReference>
<evidence type="ECO:0000313" key="9">
    <source>
        <dbReference type="Proteomes" id="UP000198432"/>
    </source>
</evidence>
<keyword evidence="1 5" id="KW-0597">Phosphoprotein</keyword>
<dbReference type="PANTHER" id="PTHR43214">
    <property type="entry name" value="TWO-COMPONENT RESPONSE REGULATOR"/>
    <property type="match status" value="1"/>
</dbReference>
<dbReference type="InterPro" id="IPR058245">
    <property type="entry name" value="NreC/VraR/RcsB-like_REC"/>
</dbReference>
<evidence type="ECO:0000256" key="3">
    <source>
        <dbReference type="ARBA" id="ARBA00023125"/>
    </source>
</evidence>
<sequence>MIKLVLTDDHTLIRQGIKSLLQGSDDISIVGEAASGDELIKLLDEAQTEVDIVLMDINMPGKDGFETTRHIREHYPDVKVVALSMLDSEPHVQKMLASGADGYVLKNSGKEELRSAIRLVMQGTPYICSNLAMNMLHKATASAGPTGQQEEANENQVVLSKREMEVLGLIAEGFTNAEIADKLFTSKRTIETHRQNILEKTKAKNTASLIKMAVKTGLIE</sequence>
<dbReference type="Pfam" id="PF00196">
    <property type="entry name" value="GerE"/>
    <property type="match status" value="1"/>
</dbReference>
<dbReference type="SUPFAM" id="SSF46894">
    <property type="entry name" value="C-terminal effector domain of the bipartite response regulators"/>
    <property type="match status" value="1"/>
</dbReference>
<feature type="domain" description="HTH luxR-type" evidence="6">
    <location>
        <begin position="152"/>
        <end position="217"/>
    </location>
</feature>
<dbReference type="PANTHER" id="PTHR43214:SF41">
    <property type="entry name" value="NITRATE_NITRITE RESPONSE REGULATOR PROTEIN NARP"/>
    <property type="match status" value="1"/>
</dbReference>
<dbReference type="PROSITE" id="PS50110">
    <property type="entry name" value="RESPONSE_REGULATORY"/>
    <property type="match status" value="1"/>
</dbReference>
<evidence type="ECO:0000256" key="5">
    <source>
        <dbReference type="PROSITE-ProRule" id="PRU00169"/>
    </source>
</evidence>
<proteinExistence type="predicted"/>
<dbReference type="PRINTS" id="PR00038">
    <property type="entry name" value="HTHLUXR"/>
</dbReference>
<dbReference type="CDD" id="cd06170">
    <property type="entry name" value="LuxR_C_like"/>
    <property type="match status" value="1"/>
</dbReference>
<evidence type="ECO:0000256" key="4">
    <source>
        <dbReference type="ARBA" id="ARBA00023163"/>
    </source>
</evidence>
<dbReference type="InterPro" id="IPR016032">
    <property type="entry name" value="Sig_transdc_resp-reg_C-effctor"/>
</dbReference>
<dbReference type="GO" id="GO:0006355">
    <property type="term" value="P:regulation of DNA-templated transcription"/>
    <property type="evidence" value="ECO:0007669"/>
    <property type="project" value="InterPro"/>
</dbReference>
<evidence type="ECO:0000256" key="2">
    <source>
        <dbReference type="ARBA" id="ARBA00023015"/>
    </source>
</evidence>
<dbReference type="RefSeq" id="WP_089321579.1">
    <property type="nucleotide sequence ID" value="NZ_FZOQ01000033.1"/>
</dbReference>
<feature type="modified residue" description="4-aspartylphosphate" evidence="5">
    <location>
        <position position="56"/>
    </location>
</feature>
<keyword evidence="2" id="KW-0805">Transcription regulation</keyword>
<dbReference type="GO" id="GO:0003677">
    <property type="term" value="F:DNA binding"/>
    <property type="evidence" value="ECO:0007669"/>
    <property type="project" value="UniProtKB-KW"/>
</dbReference>
<dbReference type="InterPro" id="IPR011006">
    <property type="entry name" value="CheY-like_superfamily"/>
</dbReference>
<dbReference type="InterPro" id="IPR000792">
    <property type="entry name" value="Tscrpt_reg_LuxR_C"/>
</dbReference>
<organism evidence="8 9">
    <name type="scientific">Pontibacter ummariensis</name>
    <dbReference type="NCBI Taxonomy" id="1610492"/>
    <lineage>
        <taxon>Bacteria</taxon>
        <taxon>Pseudomonadati</taxon>
        <taxon>Bacteroidota</taxon>
        <taxon>Cytophagia</taxon>
        <taxon>Cytophagales</taxon>
        <taxon>Hymenobacteraceae</taxon>
        <taxon>Pontibacter</taxon>
    </lineage>
</organism>
<feature type="domain" description="Response regulatory" evidence="7">
    <location>
        <begin position="3"/>
        <end position="121"/>
    </location>
</feature>
<dbReference type="Gene3D" id="3.40.50.2300">
    <property type="match status" value="1"/>
</dbReference>
<keyword evidence="4" id="KW-0804">Transcription</keyword>
<accession>A0A239KYU8</accession>
<dbReference type="GO" id="GO:0000160">
    <property type="term" value="P:phosphorelay signal transduction system"/>
    <property type="evidence" value="ECO:0007669"/>
    <property type="project" value="InterPro"/>
</dbReference>
<dbReference type="EMBL" id="FZOQ01000033">
    <property type="protein sequence ID" value="SNT22922.1"/>
    <property type="molecule type" value="Genomic_DNA"/>
</dbReference>
<evidence type="ECO:0000259" key="6">
    <source>
        <dbReference type="PROSITE" id="PS50043"/>
    </source>
</evidence>
<keyword evidence="3" id="KW-0238">DNA-binding</keyword>
<dbReference type="SUPFAM" id="SSF52172">
    <property type="entry name" value="CheY-like"/>
    <property type="match status" value="1"/>
</dbReference>
<dbReference type="CDD" id="cd17535">
    <property type="entry name" value="REC_NarL-like"/>
    <property type="match status" value="1"/>
</dbReference>
<evidence type="ECO:0000256" key="1">
    <source>
        <dbReference type="ARBA" id="ARBA00022553"/>
    </source>
</evidence>
<gene>
    <name evidence="8" type="ORF">SAMN06296052_1334</name>
</gene>
<protein>
    <submittedName>
        <fullName evidence="8">Two component transcriptional regulator, LuxR family</fullName>
    </submittedName>
</protein>
<evidence type="ECO:0000313" key="8">
    <source>
        <dbReference type="EMBL" id="SNT22922.1"/>
    </source>
</evidence>
<dbReference type="Proteomes" id="UP000198432">
    <property type="component" value="Unassembled WGS sequence"/>
</dbReference>
<dbReference type="SMART" id="SM00448">
    <property type="entry name" value="REC"/>
    <property type="match status" value="1"/>
</dbReference>
<evidence type="ECO:0000259" key="7">
    <source>
        <dbReference type="PROSITE" id="PS50110"/>
    </source>
</evidence>
<dbReference type="OrthoDB" id="9797341at2"/>
<dbReference type="PROSITE" id="PS50043">
    <property type="entry name" value="HTH_LUXR_2"/>
    <property type="match status" value="1"/>
</dbReference>
<reference evidence="9" key="1">
    <citation type="submission" date="2017-06" db="EMBL/GenBank/DDBJ databases">
        <authorList>
            <person name="Varghese N."/>
            <person name="Submissions S."/>
        </authorList>
    </citation>
    <scope>NUCLEOTIDE SEQUENCE [LARGE SCALE GENOMIC DNA]</scope>
    <source>
        <strain evidence="9">NKM1</strain>
    </source>
</reference>
<name>A0A239KYU8_9BACT</name>
<dbReference type="Pfam" id="PF00072">
    <property type="entry name" value="Response_reg"/>
    <property type="match status" value="1"/>
</dbReference>
<keyword evidence="9" id="KW-1185">Reference proteome</keyword>